<keyword evidence="2" id="KW-1133">Transmembrane helix</keyword>
<dbReference type="EMBL" id="LR824009">
    <property type="protein sequence ID" value="CAH0605445.1"/>
    <property type="molecule type" value="Genomic_DNA"/>
</dbReference>
<sequence length="297" mass="31493">MVAYHIILCSLMVISTTATDDASVRLPTEVPLPLPQLVSQENWDKIVEASKELCKCSGKAIEFPTPVPDPNPCTAKETNIFFGLNSTSLLPLDNLCGIIRDLNKEILEAKKARSLITSRLNGENDTDVNGTRVNGTGSSVESYDIHGANITNTTKNENITVIINGSEIINSTGNENVTESTSASPQVSADANSTEEVNGTESATVGAIASGTANATENGNSTESEITPTSNSKLIATSVPATHGPPSEQKNEYSLTSILLTFFGAFGAGILIAVAAKIVYSKYRSRTYEVPAEQELH</sequence>
<gene>
    <name evidence="4" type="ORF">CINC_LOCUS11425</name>
</gene>
<dbReference type="Proteomes" id="UP001154114">
    <property type="component" value="Chromosome 6"/>
</dbReference>
<keyword evidence="3" id="KW-0732">Signal</keyword>
<evidence type="ECO:0000313" key="4">
    <source>
        <dbReference type="EMBL" id="CAH0605445.1"/>
    </source>
</evidence>
<feature type="signal peptide" evidence="3">
    <location>
        <begin position="1"/>
        <end position="18"/>
    </location>
</feature>
<evidence type="ECO:0000256" key="1">
    <source>
        <dbReference type="SAM" id="MobiDB-lite"/>
    </source>
</evidence>
<feature type="transmembrane region" description="Helical" evidence="2">
    <location>
        <begin position="253"/>
        <end position="276"/>
    </location>
</feature>
<keyword evidence="2" id="KW-0812">Transmembrane</keyword>
<evidence type="ECO:0000256" key="2">
    <source>
        <dbReference type="SAM" id="Phobius"/>
    </source>
</evidence>
<evidence type="ECO:0000256" key="3">
    <source>
        <dbReference type="SAM" id="SignalP"/>
    </source>
</evidence>
<evidence type="ECO:0000313" key="5">
    <source>
        <dbReference type="Proteomes" id="UP001154114"/>
    </source>
</evidence>
<keyword evidence="2" id="KW-0472">Membrane</keyword>
<dbReference type="OrthoDB" id="7473982at2759"/>
<reference evidence="4" key="1">
    <citation type="submission" date="2021-12" db="EMBL/GenBank/DDBJ databases">
        <authorList>
            <person name="King R."/>
        </authorList>
    </citation>
    <scope>NUCLEOTIDE SEQUENCE</scope>
</reference>
<dbReference type="AlphaFoldDB" id="A0A9P0C1H3"/>
<keyword evidence="5" id="KW-1185">Reference proteome</keyword>
<name>A0A9P0C1H3_CHRIL</name>
<accession>A0A9P0C1H3</accession>
<organism evidence="4 5">
    <name type="scientific">Chrysodeixis includens</name>
    <name type="common">Soybean looper</name>
    <name type="synonym">Pseudoplusia includens</name>
    <dbReference type="NCBI Taxonomy" id="689277"/>
    <lineage>
        <taxon>Eukaryota</taxon>
        <taxon>Metazoa</taxon>
        <taxon>Ecdysozoa</taxon>
        <taxon>Arthropoda</taxon>
        <taxon>Hexapoda</taxon>
        <taxon>Insecta</taxon>
        <taxon>Pterygota</taxon>
        <taxon>Neoptera</taxon>
        <taxon>Endopterygota</taxon>
        <taxon>Lepidoptera</taxon>
        <taxon>Glossata</taxon>
        <taxon>Ditrysia</taxon>
        <taxon>Noctuoidea</taxon>
        <taxon>Noctuidae</taxon>
        <taxon>Plusiinae</taxon>
        <taxon>Chrysodeixis</taxon>
    </lineage>
</organism>
<proteinExistence type="predicted"/>
<protein>
    <submittedName>
        <fullName evidence="4">Uncharacterized protein</fullName>
    </submittedName>
</protein>
<feature type="chain" id="PRO_5040429819" evidence="3">
    <location>
        <begin position="19"/>
        <end position="297"/>
    </location>
</feature>
<feature type="region of interest" description="Disordered" evidence="1">
    <location>
        <begin position="173"/>
        <end position="192"/>
    </location>
</feature>